<dbReference type="PANTHER" id="PTHR43798:SF31">
    <property type="entry name" value="AB HYDROLASE SUPERFAMILY PROTEIN YCLE"/>
    <property type="match status" value="1"/>
</dbReference>
<feature type="domain" description="AB hydrolase-1" evidence="2">
    <location>
        <begin position="21"/>
        <end position="118"/>
    </location>
</feature>
<dbReference type="InterPro" id="IPR029058">
    <property type="entry name" value="AB_hydrolase_fold"/>
</dbReference>
<dbReference type="EMBL" id="RBKU01000001">
    <property type="protein sequence ID" value="RKR83997.1"/>
    <property type="molecule type" value="Genomic_DNA"/>
</dbReference>
<evidence type="ECO:0000313" key="3">
    <source>
        <dbReference type="EMBL" id="RKR83997.1"/>
    </source>
</evidence>
<organism evidence="3 4">
    <name type="scientific">Mucilaginibacter gracilis</name>
    <dbReference type="NCBI Taxonomy" id="423350"/>
    <lineage>
        <taxon>Bacteria</taxon>
        <taxon>Pseudomonadati</taxon>
        <taxon>Bacteroidota</taxon>
        <taxon>Sphingobacteriia</taxon>
        <taxon>Sphingobacteriales</taxon>
        <taxon>Sphingobacteriaceae</taxon>
        <taxon>Mucilaginibacter</taxon>
    </lineage>
</organism>
<dbReference type="Proteomes" id="UP000268007">
    <property type="component" value="Unassembled WGS sequence"/>
</dbReference>
<dbReference type="RefSeq" id="WP_121199433.1">
    <property type="nucleotide sequence ID" value="NZ_RBKU01000001.1"/>
</dbReference>
<dbReference type="PRINTS" id="PR00111">
    <property type="entry name" value="ABHYDROLASE"/>
</dbReference>
<evidence type="ECO:0000313" key="4">
    <source>
        <dbReference type="Proteomes" id="UP000268007"/>
    </source>
</evidence>
<dbReference type="Gene3D" id="3.40.50.1820">
    <property type="entry name" value="alpha/beta hydrolase"/>
    <property type="match status" value="1"/>
</dbReference>
<reference evidence="3 4" key="1">
    <citation type="submission" date="2018-10" db="EMBL/GenBank/DDBJ databases">
        <title>Genomic Encyclopedia of Archaeal and Bacterial Type Strains, Phase II (KMG-II): from individual species to whole genera.</title>
        <authorList>
            <person name="Goeker M."/>
        </authorList>
    </citation>
    <scope>NUCLEOTIDE SEQUENCE [LARGE SCALE GENOMIC DNA]</scope>
    <source>
        <strain evidence="3 4">DSM 18602</strain>
    </source>
</reference>
<dbReference type="SUPFAM" id="SSF53474">
    <property type="entry name" value="alpha/beta-Hydrolases"/>
    <property type="match status" value="1"/>
</dbReference>
<name>A0A495J4W1_9SPHI</name>
<evidence type="ECO:0000259" key="2">
    <source>
        <dbReference type="Pfam" id="PF00561"/>
    </source>
</evidence>
<dbReference type="GO" id="GO:0016020">
    <property type="term" value="C:membrane"/>
    <property type="evidence" value="ECO:0007669"/>
    <property type="project" value="TreeGrafter"/>
</dbReference>
<dbReference type="GO" id="GO:0016787">
    <property type="term" value="F:hydrolase activity"/>
    <property type="evidence" value="ECO:0007669"/>
    <property type="project" value="UniProtKB-KW"/>
</dbReference>
<dbReference type="Pfam" id="PF00561">
    <property type="entry name" value="Abhydrolase_1"/>
    <property type="match status" value="1"/>
</dbReference>
<evidence type="ECO:0000256" key="1">
    <source>
        <dbReference type="ARBA" id="ARBA00022801"/>
    </source>
</evidence>
<gene>
    <name evidence="3" type="ORF">BDD43_4214</name>
</gene>
<keyword evidence="4" id="KW-1185">Reference proteome</keyword>
<dbReference type="OrthoDB" id="2247630at2"/>
<proteinExistence type="predicted"/>
<dbReference type="AlphaFoldDB" id="A0A495J4W1"/>
<dbReference type="InterPro" id="IPR000073">
    <property type="entry name" value="AB_hydrolase_1"/>
</dbReference>
<accession>A0A495J4W1</accession>
<comment type="caution">
    <text evidence="3">The sequence shown here is derived from an EMBL/GenBank/DDBJ whole genome shotgun (WGS) entry which is preliminary data.</text>
</comment>
<dbReference type="PANTHER" id="PTHR43798">
    <property type="entry name" value="MONOACYLGLYCEROL LIPASE"/>
    <property type="match status" value="1"/>
</dbReference>
<dbReference type="InterPro" id="IPR050266">
    <property type="entry name" value="AB_hydrolase_sf"/>
</dbReference>
<protein>
    <submittedName>
        <fullName evidence="3">3-oxoadipate enol-lactonase</fullName>
    </submittedName>
</protein>
<keyword evidence="1" id="KW-0378">Hydrolase</keyword>
<sequence length="257" mass="28839">MELIKINGIRLYTEVKGTGFPIILIHGVGGDHQAHLRNVIEPLSKNFQTVALDCRGHGQSDKPLAFTMEDHVQDIIGIMDHFGFEKAHLLGLSMGSYIAQQVAITVPDRIDKLILTVTKSNGLTSSIQRLFKENEEEIKGFNMHETILKLLKFMVYDPELMKNHLEVFETKLSPEQFNAANKAISAFDFRKQLDKVKAKTLVISGKYDGLNPPADGKEVASLIKNATFVEMQYSGHAPMFEEPNVYINIVEAFLLKP</sequence>